<sequence>MNYRQYFKKNTCAETSSRQLADGRARSEEVCHVSFFAYHLDPTARVEWVDVQRWRERTSATMQCDSCIVRYEVCGAMKRGEGQKMSAGVE</sequence>
<keyword evidence="2" id="KW-1185">Reference proteome</keyword>
<evidence type="ECO:0000313" key="2">
    <source>
        <dbReference type="Proteomes" id="UP000019376"/>
    </source>
</evidence>
<dbReference type="HOGENOM" id="CLU_2441570_0_0_1"/>
<dbReference type="EMBL" id="KB644414">
    <property type="protein sequence ID" value="EPS32617.1"/>
    <property type="molecule type" value="Genomic_DNA"/>
</dbReference>
<gene>
    <name evidence="1" type="ORF">PDE_07577</name>
</gene>
<evidence type="ECO:0000313" key="1">
    <source>
        <dbReference type="EMBL" id="EPS32617.1"/>
    </source>
</evidence>
<organism evidence="1 2">
    <name type="scientific">Penicillium oxalicum (strain 114-2 / CGMCC 5302)</name>
    <name type="common">Penicillium decumbens</name>
    <dbReference type="NCBI Taxonomy" id="933388"/>
    <lineage>
        <taxon>Eukaryota</taxon>
        <taxon>Fungi</taxon>
        <taxon>Dikarya</taxon>
        <taxon>Ascomycota</taxon>
        <taxon>Pezizomycotina</taxon>
        <taxon>Eurotiomycetes</taxon>
        <taxon>Eurotiomycetidae</taxon>
        <taxon>Eurotiales</taxon>
        <taxon>Aspergillaceae</taxon>
        <taxon>Penicillium</taxon>
    </lineage>
</organism>
<dbReference type="AlphaFoldDB" id="S8BCE9"/>
<name>S8BCE9_PENO1</name>
<accession>S8BCE9</accession>
<dbReference type="Proteomes" id="UP000019376">
    <property type="component" value="Unassembled WGS sequence"/>
</dbReference>
<proteinExistence type="predicted"/>
<reference evidence="1 2" key="1">
    <citation type="journal article" date="2013" name="PLoS ONE">
        <title>Genomic and secretomic analyses reveal unique features of the lignocellulolytic enzyme system of Penicillium decumbens.</title>
        <authorList>
            <person name="Liu G."/>
            <person name="Zhang L."/>
            <person name="Wei X."/>
            <person name="Zou G."/>
            <person name="Qin Y."/>
            <person name="Ma L."/>
            <person name="Li J."/>
            <person name="Zheng H."/>
            <person name="Wang S."/>
            <person name="Wang C."/>
            <person name="Xun L."/>
            <person name="Zhao G.-P."/>
            <person name="Zhou Z."/>
            <person name="Qu Y."/>
        </authorList>
    </citation>
    <scope>NUCLEOTIDE SEQUENCE [LARGE SCALE GENOMIC DNA]</scope>
    <source>
        <strain evidence="2">114-2 / CGMCC 5302</strain>
    </source>
</reference>
<protein>
    <submittedName>
        <fullName evidence="1">Uncharacterized protein</fullName>
    </submittedName>
</protein>